<dbReference type="Gene3D" id="1.10.150.870">
    <property type="match status" value="1"/>
</dbReference>
<organism evidence="9 10">
    <name type="scientific">Paenibacillus vulneris</name>
    <dbReference type="NCBI Taxonomy" id="1133364"/>
    <lineage>
        <taxon>Bacteria</taxon>
        <taxon>Bacillati</taxon>
        <taxon>Bacillota</taxon>
        <taxon>Bacilli</taxon>
        <taxon>Bacillales</taxon>
        <taxon>Paenibacillaceae</taxon>
        <taxon>Paenibacillus</taxon>
    </lineage>
</organism>
<dbReference type="InterPro" id="IPR003141">
    <property type="entry name" value="Pol/His_phosphatase_N"/>
</dbReference>
<evidence type="ECO:0000313" key="9">
    <source>
        <dbReference type="EMBL" id="MFD1219685.1"/>
    </source>
</evidence>
<gene>
    <name evidence="9" type="ORF">ACFQ4B_06115</name>
</gene>
<name>A0ABW3UJG9_9BACL</name>
<evidence type="ECO:0000256" key="5">
    <source>
        <dbReference type="ARBA" id="ARBA00022932"/>
    </source>
</evidence>
<keyword evidence="5" id="KW-0239">DNA-directed DNA polymerase</keyword>
<dbReference type="Pfam" id="PF14579">
    <property type="entry name" value="HHH_6"/>
    <property type="match status" value="1"/>
</dbReference>
<dbReference type="SUPFAM" id="SSF89550">
    <property type="entry name" value="PHP domain-like"/>
    <property type="match status" value="1"/>
</dbReference>
<dbReference type="PANTHER" id="PTHR32294:SF0">
    <property type="entry name" value="DNA POLYMERASE III SUBUNIT ALPHA"/>
    <property type="match status" value="1"/>
</dbReference>
<dbReference type="InterPro" id="IPR016195">
    <property type="entry name" value="Pol/histidinol_Pase-like"/>
</dbReference>
<evidence type="ECO:0000313" key="10">
    <source>
        <dbReference type="Proteomes" id="UP001597180"/>
    </source>
</evidence>
<dbReference type="InterPro" id="IPR029460">
    <property type="entry name" value="DNAPol_HHH"/>
</dbReference>
<sequence>MSVIALHNHTDYSNLRLLDCTNDVKDLIKTAADLRYVGLAITDHESVSAHVQAIKITRQLKKDKKIPDDFKLILGNEIYLVDDLEDVKNNYKSGVTKFPHFILLSKSYKGHEILRYLSSRAWGNGFYTGTMLRVPIEKKVLEEAVSKNPNQLIASTACLGSEINIALLKKREAVYHNQIEIIDECDQQIDRFLMWGINTFGRNNFYLELQPAFSSEQIYCNKQLLMLSKQYGLECIITTDTHYLRPEDRIIHKAFLNAKDGDREVDDFYEATFLQTKEEIYERLNYIEKDAIDRAFKNTLKIGEMVEDYTIEHDTVIPKISLPEFNIRHLFKPAYEQYPYIKKMAFAKDEQDRYILKLIEDGFDEHIPRNTLSREYFHKVLARINVELGELWEISQQLNQTMSSYYITTAKIVDIIWQDDECGGNSLVGSGRGSSGGFLICFLLGITQINPLDYGIEMPHWRHLHRSRPDIGALDIDIDTEGSKRPRIVQALKKYFGDERVLQVCTFGTEGSKSAIQTACRGLGIDSDIGLHISGLIPFERGENWSISDCLFGNKEKEREPVREFINEIEKYPNLKETALKLEGKINKRSIHAGGVIVFNEPFYKSNAMMKAPNGLPITQFNLDDSQAVGNIKFDLLTIEALDKIRTELDLLLEYKEIEWQGSLRKTFNKYLHPNIIEKDDPRIYKMLGDGTVPDLFQFSTAIGYQSAIKVKPKNLLEVASANSLMRLMSEGGGEQPIDTFVRFKNDINQWYEEMNSFGLSEDEVRIMEEYLLKLNGIADTQESVMLLTMDERIAGFSVKDANKLRKTIAKKQAREEFEERKKEFYESGRKRGTRENLLNYVWKQIERQRGYAFSILHTMAYSIVALQELNLNLKYDPLYWNTAVLSVNAASNDDGSDDDSEEEEKKNKSTNYGKVASAIGMMQSHGVKIGLPDINKASFGFKPDFEARQITYGLKGLVGVGDELASSLVEHRPFKSFDDFLVRMFDAGLVKKGQLLQLIKAGCFDSFGDRVSIMRQFISTRIYSPKDQLTMQNFNMLIENDLIPEEYMSYKRLFKFRKHVIKSVYDTQDKNKLYILDDISRDFYMDNFTSEGIVDYKNQQPIISEKVFKKEYDKKMAGVKKWLQSEDTLKMVNEQLYMNDWNNNASGTISKWEMDSLSFYYNEHELSNVNKEKYEIKDFYSLPEEPIITGYYESRGQRRPRFKLCCIVGTVLDRDKNKHTVALLTTDGVVTIKYYDGAFAHYNKQVSRQSGDKKEILEKSWFTRGNKLVVYGYRRGSQFKPYKYFDSPIKHTTMLITDIDQFGDITVQSERIKV</sequence>
<dbReference type="EMBL" id="JBHTLU010000012">
    <property type="protein sequence ID" value="MFD1219685.1"/>
    <property type="molecule type" value="Genomic_DNA"/>
</dbReference>
<reference evidence="10" key="1">
    <citation type="journal article" date="2019" name="Int. J. Syst. Evol. Microbiol.">
        <title>The Global Catalogue of Microorganisms (GCM) 10K type strain sequencing project: providing services to taxonomists for standard genome sequencing and annotation.</title>
        <authorList>
            <consortium name="The Broad Institute Genomics Platform"/>
            <consortium name="The Broad Institute Genome Sequencing Center for Infectious Disease"/>
            <person name="Wu L."/>
            <person name="Ma J."/>
        </authorList>
    </citation>
    <scope>NUCLEOTIDE SEQUENCE [LARGE SCALE GENOMIC DNA]</scope>
    <source>
        <strain evidence="10">CCUG 53270</strain>
    </source>
</reference>
<keyword evidence="4" id="KW-0235">DNA replication</keyword>
<evidence type="ECO:0000256" key="1">
    <source>
        <dbReference type="ARBA" id="ARBA00012417"/>
    </source>
</evidence>
<dbReference type="Gene3D" id="1.10.10.1600">
    <property type="entry name" value="Bacterial DNA polymerase III alpha subunit, thumb domain"/>
    <property type="match status" value="1"/>
</dbReference>
<dbReference type="Gene3D" id="3.20.20.140">
    <property type="entry name" value="Metal-dependent hydrolases"/>
    <property type="match status" value="1"/>
</dbReference>
<dbReference type="Proteomes" id="UP001597180">
    <property type="component" value="Unassembled WGS sequence"/>
</dbReference>
<dbReference type="PANTHER" id="PTHR32294">
    <property type="entry name" value="DNA POLYMERASE III SUBUNIT ALPHA"/>
    <property type="match status" value="1"/>
</dbReference>
<feature type="domain" description="Polymerase/histidinol phosphatase N-terminal" evidence="8">
    <location>
        <begin position="4"/>
        <end position="82"/>
    </location>
</feature>
<dbReference type="InterPro" id="IPR011708">
    <property type="entry name" value="DNA_pol3_alpha_NTPase_dom"/>
</dbReference>
<comment type="catalytic activity">
    <reaction evidence="6">
        <text>DNA(n) + a 2'-deoxyribonucleoside 5'-triphosphate = DNA(n+1) + diphosphate</text>
        <dbReference type="Rhea" id="RHEA:22508"/>
        <dbReference type="Rhea" id="RHEA-COMP:17339"/>
        <dbReference type="Rhea" id="RHEA-COMP:17340"/>
        <dbReference type="ChEBI" id="CHEBI:33019"/>
        <dbReference type="ChEBI" id="CHEBI:61560"/>
        <dbReference type="ChEBI" id="CHEBI:173112"/>
        <dbReference type="EC" id="2.7.7.7"/>
    </reaction>
</comment>
<evidence type="ECO:0000256" key="7">
    <source>
        <dbReference type="SAM" id="MobiDB-lite"/>
    </source>
</evidence>
<dbReference type="Pfam" id="PF07733">
    <property type="entry name" value="DNA_pol3_alpha"/>
    <property type="match status" value="1"/>
</dbReference>
<dbReference type="SMART" id="SM00481">
    <property type="entry name" value="POLIIIAc"/>
    <property type="match status" value="1"/>
</dbReference>
<dbReference type="Pfam" id="PF17657">
    <property type="entry name" value="DNA_pol3_finger"/>
    <property type="match status" value="1"/>
</dbReference>
<evidence type="ECO:0000256" key="6">
    <source>
        <dbReference type="ARBA" id="ARBA00049244"/>
    </source>
</evidence>
<accession>A0ABW3UJG9</accession>
<comment type="caution">
    <text evidence="9">The sequence shown here is derived from an EMBL/GenBank/DDBJ whole genome shotgun (WGS) entry which is preliminary data.</text>
</comment>
<evidence type="ECO:0000259" key="8">
    <source>
        <dbReference type="SMART" id="SM00481"/>
    </source>
</evidence>
<dbReference type="Pfam" id="PF02811">
    <property type="entry name" value="PHP"/>
    <property type="match status" value="1"/>
</dbReference>
<dbReference type="InterPro" id="IPR004805">
    <property type="entry name" value="DnaE2/DnaE/PolC"/>
</dbReference>
<evidence type="ECO:0000256" key="4">
    <source>
        <dbReference type="ARBA" id="ARBA00022705"/>
    </source>
</evidence>
<proteinExistence type="predicted"/>
<evidence type="ECO:0000256" key="2">
    <source>
        <dbReference type="ARBA" id="ARBA00022679"/>
    </source>
</evidence>
<dbReference type="InterPro" id="IPR004013">
    <property type="entry name" value="PHP_dom"/>
</dbReference>
<protein>
    <recommendedName>
        <fullName evidence="1">DNA-directed DNA polymerase</fullName>
        <ecNumber evidence="1">2.7.7.7</ecNumber>
    </recommendedName>
</protein>
<keyword evidence="2" id="KW-0808">Transferase</keyword>
<dbReference type="EC" id="2.7.7.7" evidence="1"/>
<keyword evidence="10" id="KW-1185">Reference proteome</keyword>
<keyword evidence="3" id="KW-0548">Nucleotidyltransferase</keyword>
<feature type="region of interest" description="Disordered" evidence="7">
    <location>
        <begin position="892"/>
        <end position="912"/>
    </location>
</feature>
<dbReference type="InterPro" id="IPR041931">
    <property type="entry name" value="DNA_pol3_alpha_thumb_dom"/>
</dbReference>
<evidence type="ECO:0000256" key="3">
    <source>
        <dbReference type="ARBA" id="ARBA00022695"/>
    </source>
</evidence>
<dbReference type="RefSeq" id="WP_345594789.1">
    <property type="nucleotide sequence ID" value="NZ_BAABJG010000055.1"/>
</dbReference>
<dbReference type="InterPro" id="IPR040982">
    <property type="entry name" value="DNA_pol3_finger"/>
</dbReference>